<reference evidence="1 2" key="1">
    <citation type="journal article" date="2016" name="Mol. Biol. Evol.">
        <title>Comparative Genomics of Early-Diverging Mushroom-Forming Fungi Provides Insights into the Origins of Lignocellulose Decay Capabilities.</title>
        <authorList>
            <person name="Nagy L.G."/>
            <person name="Riley R."/>
            <person name="Tritt A."/>
            <person name="Adam C."/>
            <person name="Daum C."/>
            <person name="Floudas D."/>
            <person name="Sun H."/>
            <person name="Yadav J.S."/>
            <person name="Pangilinan J."/>
            <person name="Larsson K.H."/>
            <person name="Matsuura K."/>
            <person name="Barry K."/>
            <person name="Labutti K."/>
            <person name="Kuo R."/>
            <person name="Ohm R.A."/>
            <person name="Bhattacharya S.S."/>
            <person name="Shirouzu T."/>
            <person name="Yoshinaga Y."/>
            <person name="Martin F.M."/>
            <person name="Grigoriev I.V."/>
            <person name="Hibbett D.S."/>
        </authorList>
    </citation>
    <scope>NUCLEOTIDE SEQUENCE [LARGE SCALE GENOMIC DNA]</scope>
    <source>
        <strain evidence="1 2">CBS 109695</strain>
    </source>
</reference>
<protein>
    <submittedName>
        <fullName evidence="1">Uncharacterized protein</fullName>
    </submittedName>
</protein>
<proteinExistence type="predicted"/>
<dbReference type="Proteomes" id="UP000076532">
    <property type="component" value="Unassembled WGS sequence"/>
</dbReference>
<sequence>MSSCCRYLASLKVSSPKHASQSQRIPLARSYSGSLSIADAPSVVSLAASSTNYLAI</sequence>
<accession>A0A165ZEY9</accession>
<evidence type="ECO:0000313" key="1">
    <source>
        <dbReference type="EMBL" id="KZP10518.1"/>
    </source>
</evidence>
<dbReference type="EMBL" id="KV417678">
    <property type="protein sequence ID" value="KZP10518.1"/>
    <property type="molecule type" value="Genomic_DNA"/>
</dbReference>
<name>A0A165ZEY9_9AGAM</name>
<gene>
    <name evidence="1" type="ORF">FIBSPDRAFT_872496</name>
</gene>
<keyword evidence="2" id="KW-1185">Reference proteome</keyword>
<evidence type="ECO:0000313" key="2">
    <source>
        <dbReference type="Proteomes" id="UP000076532"/>
    </source>
</evidence>
<organism evidence="1 2">
    <name type="scientific">Athelia psychrophila</name>
    <dbReference type="NCBI Taxonomy" id="1759441"/>
    <lineage>
        <taxon>Eukaryota</taxon>
        <taxon>Fungi</taxon>
        <taxon>Dikarya</taxon>
        <taxon>Basidiomycota</taxon>
        <taxon>Agaricomycotina</taxon>
        <taxon>Agaricomycetes</taxon>
        <taxon>Agaricomycetidae</taxon>
        <taxon>Atheliales</taxon>
        <taxon>Atheliaceae</taxon>
        <taxon>Athelia</taxon>
    </lineage>
</organism>
<dbReference type="AlphaFoldDB" id="A0A165ZEY9"/>